<protein>
    <submittedName>
        <fullName evidence="1">Uncharacterized protein</fullName>
    </submittedName>
</protein>
<name>A0A502BZZ8_9GAMM</name>
<sequence length="369" mass="41312">MVDAYQRLHSTHWDGAASNNEQMLSMTDAMLGRYEQAQQEMDSAFKHVPSPTPACSADLGAGTFDQWLRTHVGKFDLVMVNEAHNQPMSRSAIYQMLPIMRQQGFSILALEALPDPVTTKWINQNGYALDEKSYGFYLREPIESEIVRQAKRLGFTLVDYDNFSAHREQDEARNLVWILKQHPGKKVFVVAGYDHIKRIDGRMAKLLPKLYAKPFLSIDQLGNTNDVMNSTCHLSGSSADDRAAGTLSSMRWRSGGRGTDITAWRTGAYALDREVGPGSEWLSLGGARRHYRFSTDNACGESGKVCLVEARYASEPENAVPADRYLVSGTEHFADLYLRDGRYVVTYRNASGVLKRTDVMTTRGGILSH</sequence>
<accession>A0A502BZZ8</accession>
<dbReference type="SUPFAM" id="SSF159501">
    <property type="entry name" value="EreA/ChaN-like"/>
    <property type="match status" value="1"/>
</dbReference>
<dbReference type="AlphaFoldDB" id="A0A502BZZ8"/>
<dbReference type="EMBL" id="RCZO01000008">
    <property type="protein sequence ID" value="TPG06477.1"/>
    <property type="molecule type" value="Genomic_DNA"/>
</dbReference>
<organism evidence="1 2">
    <name type="scientific">Rhodanobacter glycinis</name>
    <dbReference type="NCBI Taxonomy" id="582702"/>
    <lineage>
        <taxon>Bacteria</taxon>
        <taxon>Pseudomonadati</taxon>
        <taxon>Pseudomonadota</taxon>
        <taxon>Gammaproteobacteria</taxon>
        <taxon>Lysobacterales</taxon>
        <taxon>Rhodanobacteraceae</taxon>
        <taxon>Rhodanobacter</taxon>
    </lineage>
</organism>
<reference evidence="1 2" key="1">
    <citation type="journal article" date="2019" name="Environ. Microbiol.">
        <title>Species interactions and distinct microbial communities in high Arctic permafrost affected cryosols are associated with the CH4 and CO2 gas fluxes.</title>
        <authorList>
            <person name="Altshuler I."/>
            <person name="Hamel J."/>
            <person name="Turney S."/>
            <person name="Magnuson E."/>
            <person name="Levesque R."/>
            <person name="Greer C."/>
            <person name="Whyte L.G."/>
        </authorList>
    </citation>
    <scope>NUCLEOTIDE SEQUENCE [LARGE SCALE GENOMIC DNA]</scope>
    <source>
        <strain evidence="1 2">S13Y</strain>
    </source>
</reference>
<evidence type="ECO:0000313" key="2">
    <source>
        <dbReference type="Proteomes" id="UP000319486"/>
    </source>
</evidence>
<keyword evidence="2" id="KW-1185">Reference proteome</keyword>
<comment type="caution">
    <text evidence="1">The sequence shown here is derived from an EMBL/GenBank/DDBJ whole genome shotgun (WGS) entry which is preliminary data.</text>
</comment>
<proteinExistence type="predicted"/>
<dbReference type="Proteomes" id="UP000319486">
    <property type="component" value="Unassembled WGS sequence"/>
</dbReference>
<gene>
    <name evidence="1" type="ORF">EAH88_14215</name>
</gene>
<evidence type="ECO:0000313" key="1">
    <source>
        <dbReference type="EMBL" id="TPG06477.1"/>
    </source>
</evidence>